<dbReference type="AlphaFoldDB" id="A0A2S2NAW5"/>
<name>A0A2S2NAW5_SCHGA</name>
<sequence>MIFFKFNLISFTVTILAVLIIPAYSITPENCNAYCKYMLTNYAGFNGQRAYDQNHKNYIEIMEQKDKDDDQMVKGTVDANLFTIYQSLKITDSKVAASQAFKKKIFKNLTDGYYNSLSQGLQLVTQGCVELYCGKICNNTYNVLKNYFTHIQNQPFVYRPEKQVESRKRKLNT</sequence>
<protein>
    <submittedName>
        <fullName evidence="2">Uncharacterized protein</fullName>
    </submittedName>
</protein>
<feature type="chain" id="PRO_5015603372" evidence="1">
    <location>
        <begin position="26"/>
        <end position="173"/>
    </location>
</feature>
<accession>A0A2S2NAW5</accession>
<dbReference type="EMBL" id="GGMR01001725">
    <property type="protein sequence ID" value="MBY14344.1"/>
    <property type="molecule type" value="Transcribed_RNA"/>
</dbReference>
<feature type="signal peptide" evidence="1">
    <location>
        <begin position="1"/>
        <end position="25"/>
    </location>
</feature>
<gene>
    <name evidence="2" type="ORF">g.11187</name>
</gene>
<evidence type="ECO:0000313" key="2">
    <source>
        <dbReference type="EMBL" id="MBY14344.1"/>
    </source>
</evidence>
<reference evidence="2" key="1">
    <citation type="submission" date="2018-04" db="EMBL/GenBank/DDBJ databases">
        <title>Transcriptome of Schizaphis graminum biotype I.</title>
        <authorList>
            <person name="Scully E.D."/>
            <person name="Geib S.M."/>
            <person name="Palmer N.A."/>
            <person name="Koch K."/>
            <person name="Bradshaw J."/>
            <person name="Heng-Moss T."/>
            <person name="Sarath G."/>
        </authorList>
    </citation>
    <scope>NUCLEOTIDE SEQUENCE</scope>
</reference>
<organism evidence="2">
    <name type="scientific">Schizaphis graminum</name>
    <name type="common">Green bug aphid</name>
    <dbReference type="NCBI Taxonomy" id="13262"/>
    <lineage>
        <taxon>Eukaryota</taxon>
        <taxon>Metazoa</taxon>
        <taxon>Ecdysozoa</taxon>
        <taxon>Arthropoda</taxon>
        <taxon>Hexapoda</taxon>
        <taxon>Insecta</taxon>
        <taxon>Pterygota</taxon>
        <taxon>Neoptera</taxon>
        <taxon>Paraneoptera</taxon>
        <taxon>Hemiptera</taxon>
        <taxon>Sternorrhyncha</taxon>
        <taxon>Aphidomorpha</taxon>
        <taxon>Aphidoidea</taxon>
        <taxon>Aphididae</taxon>
        <taxon>Aphidini</taxon>
        <taxon>Schizaphis</taxon>
    </lineage>
</organism>
<keyword evidence="1" id="KW-0732">Signal</keyword>
<evidence type="ECO:0000256" key="1">
    <source>
        <dbReference type="SAM" id="SignalP"/>
    </source>
</evidence>
<proteinExistence type="predicted"/>